<accession>A0ABU1DGJ1</accession>
<protein>
    <recommendedName>
        <fullName evidence="3">DUF1795 domain-containing protein</fullName>
    </recommendedName>
</protein>
<proteinExistence type="predicted"/>
<dbReference type="EMBL" id="JADBEO010000022">
    <property type="protein sequence ID" value="MDR4307241.1"/>
    <property type="molecule type" value="Genomic_DNA"/>
</dbReference>
<sequence length="211" mass="23621">MDRVVILSRGLNGDFCKFAWLFIALGLLASPAQAEIVKNKEFRFSLAKPNGWQNLSFEAYRRRIDREIVSSEDKKRFISSVRRPIIALSKFKEPYDGLNSTFLITVSRNDKLLGQPIKDIGDAFILAMSRTLSTISVYSTPKEINIGGIPAVCVGFYTEGSLTSGHYRVANEMCVVPRDGRFLLIGIQTEHNDRATLAALRSAVGSLRFER</sequence>
<gene>
    <name evidence="1" type="ORF">IHQ68_11485</name>
</gene>
<organism evidence="1 2">
    <name type="scientific">Chelatococcus sambhunathii</name>
    <dbReference type="NCBI Taxonomy" id="363953"/>
    <lineage>
        <taxon>Bacteria</taxon>
        <taxon>Pseudomonadati</taxon>
        <taxon>Pseudomonadota</taxon>
        <taxon>Alphaproteobacteria</taxon>
        <taxon>Hyphomicrobiales</taxon>
        <taxon>Chelatococcaceae</taxon>
        <taxon>Chelatococcus</taxon>
    </lineage>
</organism>
<keyword evidence="2" id="KW-1185">Reference proteome</keyword>
<evidence type="ECO:0008006" key="3">
    <source>
        <dbReference type="Google" id="ProtNLM"/>
    </source>
</evidence>
<comment type="caution">
    <text evidence="1">The sequence shown here is derived from an EMBL/GenBank/DDBJ whole genome shotgun (WGS) entry which is preliminary data.</text>
</comment>
<dbReference type="Proteomes" id="UP001181622">
    <property type="component" value="Unassembled WGS sequence"/>
</dbReference>
<name>A0ABU1DGJ1_9HYPH</name>
<reference evidence="1" key="1">
    <citation type="submission" date="2020-10" db="EMBL/GenBank/DDBJ databases">
        <authorList>
            <person name="Abbas A."/>
            <person name="Razzaq R."/>
            <person name="Waqas M."/>
            <person name="Abbas N."/>
            <person name="Nielsen T.K."/>
            <person name="Hansen L.H."/>
            <person name="Hussain S."/>
            <person name="Shahid M."/>
        </authorList>
    </citation>
    <scope>NUCLEOTIDE SEQUENCE</scope>
    <source>
        <strain evidence="1">S14</strain>
    </source>
</reference>
<evidence type="ECO:0000313" key="1">
    <source>
        <dbReference type="EMBL" id="MDR4307241.1"/>
    </source>
</evidence>
<dbReference type="RefSeq" id="WP_309391916.1">
    <property type="nucleotide sequence ID" value="NZ_JADBEO010000022.1"/>
</dbReference>
<evidence type="ECO:0000313" key="2">
    <source>
        <dbReference type="Proteomes" id="UP001181622"/>
    </source>
</evidence>